<evidence type="ECO:0000259" key="1">
    <source>
        <dbReference type="Pfam" id="PF12680"/>
    </source>
</evidence>
<dbReference type="InterPro" id="IPR037401">
    <property type="entry name" value="SnoaL-like"/>
</dbReference>
<dbReference type="EMBL" id="VIWU01000001">
    <property type="protein sequence ID" value="TWF76053.1"/>
    <property type="molecule type" value="Genomic_DNA"/>
</dbReference>
<dbReference type="SUPFAM" id="SSF54427">
    <property type="entry name" value="NTF2-like"/>
    <property type="match status" value="1"/>
</dbReference>
<dbReference type="GO" id="GO:0016853">
    <property type="term" value="F:isomerase activity"/>
    <property type="evidence" value="ECO:0007669"/>
    <property type="project" value="UniProtKB-KW"/>
</dbReference>
<organism evidence="2 3">
    <name type="scientific">Pseudonocardia hierapolitana</name>
    <dbReference type="NCBI Taxonomy" id="1128676"/>
    <lineage>
        <taxon>Bacteria</taxon>
        <taxon>Bacillati</taxon>
        <taxon>Actinomycetota</taxon>
        <taxon>Actinomycetes</taxon>
        <taxon>Pseudonocardiales</taxon>
        <taxon>Pseudonocardiaceae</taxon>
        <taxon>Pseudonocardia</taxon>
    </lineage>
</organism>
<evidence type="ECO:0000313" key="3">
    <source>
        <dbReference type="Proteomes" id="UP000321261"/>
    </source>
</evidence>
<sequence>MPTSATSVADRFASAFNAGDVDGVLACFAPDATYRDLFYGTFSGHDPIRSLFERMYAEGDRHEWTMTRVVADPDCTIGEWTFAFTVSAAVPPSAGRTLTFSGVSVFETADGTCHAYREHFDRGAALLALGIRPAAVAAIVARRPTVDVTMPISTMLQA</sequence>
<accession>A0A561SMG8</accession>
<feature type="domain" description="SnoaL-like" evidence="1">
    <location>
        <begin position="10"/>
        <end position="111"/>
    </location>
</feature>
<proteinExistence type="predicted"/>
<dbReference type="AlphaFoldDB" id="A0A561SMG8"/>
<comment type="caution">
    <text evidence="2">The sequence shown here is derived from an EMBL/GenBank/DDBJ whole genome shotgun (WGS) entry which is preliminary data.</text>
</comment>
<keyword evidence="3" id="KW-1185">Reference proteome</keyword>
<dbReference type="Proteomes" id="UP000321261">
    <property type="component" value="Unassembled WGS sequence"/>
</dbReference>
<dbReference type="Gene3D" id="3.10.450.50">
    <property type="match status" value="1"/>
</dbReference>
<dbReference type="RefSeq" id="WP_147255154.1">
    <property type="nucleotide sequence ID" value="NZ_VIWU01000001.1"/>
</dbReference>
<protein>
    <submittedName>
        <fullName evidence="2">Ketosteroid isomerase-like protein</fullName>
    </submittedName>
</protein>
<name>A0A561SMG8_9PSEU</name>
<dbReference type="OrthoDB" id="7375616at2"/>
<dbReference type="InterPro" id="IPR032710">
    <property type="entry name" value="NTF2-like_dom_sf"/>
</dbReference>
<dbReference type="Pfam" id="PF12680">
    <property type="entry name" value="SnoaL_2"/>
    <property type="match status" value="1"/>
</dbReference>
<keyword evidence="2" id="KW-0413">Isomerase</keyword>
<reference evidence="2 3" key="1">
    <citation type="submission" date="2019-06" db="EMBL/GenBank/DDBJ databases">
        <title>Sequencing the genomes of 1000 actinobacteria strains.</title>
        <authorList>
            <person name="Klenk H.-P."/>
        </authorList>
    </citation>
    <scope>NUCLEOTIDE SEQUENCE [LARGE SCALE GENOMIC DNA]</scope>
    <source>
        <strain evidence="2 3">DSM 45671</strain>
    </source>
</reference>
<gene>
    <name evidence="2" type="ORF">FHX44_111940</name>
</gene>
<evidence type="ECO:0000313" key="2">
    <source>
        <dbReference type="EMBL" id="TWF76053.1"/>
    </source>
</evidence>